<dbReference type="Proteomes" id="UP000697107">
    <property type="component" value="Unassembled WGS sequence"/>
</dbReference>
<evidence type="ECO:0000259" key="10">
    <source>
        <dbReference type="SMART" id="SM00916"/>
    </source>
</evidence>
<evidence type="ECO:0000256" key="1">
    <source>
        <dbReference type="ARBA" id="ARBA00003195"/>
    </source>
</evidence>
<evidence type="ECO:0000256" key="8">
    <source>
        <dbReference type="ARBA" id="ARBA00023128"/>
    </source>
</evidence>
<protein>
    <recommendedName>
        <fullName evidence="10">Ribosomal protein/NADH dehydrogenase domain-containing protein</fullName>
    </recommendedName>
</protein>
<sequence>MLKVHGSRSVSSNNQLEALIELVSIPPICPPSAQPVSTRHFLAACRHRHSGLQAHSSFFQLTFASNRPPSLFGHKQLISVAARGVGSEYCTPVTISLTVDLSNAYYDIKADMSWRAQISRSIQELRFVACDTSQSSAGLRTFFRKNYEELKMLNPRTPFVYREAEEMEPFVYARFDWGVEKKVPVPGKSDKEILTVLKGLVDHGLTLPKSPESDIIVAAPIIEADKGEDAYDPINLTWDGKTIRRNPDFDIPLEEALKP</sequence>
<keyword evidence="8" id="KW-0496">Mitochondrion</keyword>
<evidence type="ECO:0000256" key="2">
    <source>
        <dbReference type="ARBA" id="ARBA00004443"/>
    </source>
</evidence>
<dbReference type="PANTHER" id="PTHR12878">
    <property type="entry name" value="NADH-UBIQUINONE OXIDOREDUCTASE B8 SUBUNIT"/>
    <property type="match status" value="1"/>
</dbReference>
<dbReference type="AlphaFoldDB" id="A0A8T1FEB8"/>
<gene>
    <name evidence="11" type="ORF">PC118_g19003</name>
</gene>
<dbReference type="SUPFAM" id="SSF52833">
    <property type="entry name" value="Thioredoxin-like"/>
    <property type="match status" value="1"/>
</dbReference>
<accession>A0A8T1FEB8</accession>
<keyword evidence="4" id="KW-0813">Transport</keyword>
<evidence type="ECO:0000313" key="11">
    <source>
        <dbReference type="EMBL" id="KAG2966726.1"/>
    </source>
</evidence>
<comment type="caution">
    <text evidence="11">The sequence shown here is derived from an EMBL/GenBank/DDBJ whole genome shotgun (WGS) entry which is preliminary data.</text>
</comment>
<feature type="domain" description="Ribosomal protein/NADH dehydrogenase" evidence="10">
    <location>
        <begin position="131"/>
        <end position="204"/>
    </location>
</feature>
<name>A0A8T1FEB8_9STRA</name>
<dbReference type="InterPro" id="IPR036249">
    <property type="entry name" value="Thioredoxin-like_sf"/>
</dbReference>
<dbReference type="EMBL" id="RCML01000990">
    <property type="protein sequence ID" value="KAG2966726.1"/>
    <property type="molecule type" value="Genomic_DNA"/>
</dbReference>
<organism evidence="11 12">
    <name type="scientific">Phytophthora cactorum</name>
    <dbReference type="NCBI Taxonomy" id="29920"/>
    <lineage>
        <taxon>Eukaryota</taxon>
        <taxon>Sar</taxon>
        <taxon>Stramenopiles</taxon>
        <taxon>Oomycota</taxon>
        <taxon>Peronosporomycetes</taxon>
        <taxon>Peronosporales</taxon>
        <taxon>Peronosporaceae</taxon>
        <taxon>Phytophthora</taxon>
    </lineage>
</organism>
<dbReference type="VEuPathDB" id="FungiDB:PC110_g19095"/>
<comment type="similarity">
    <text evidence="3">Belongs to the complex I NDUFA2 subunit family.</text>
</comment>
<evidence type="ECO:0000256" key="4">
    <source>
        <dbReference type="ARBA" id="ARBA00022448"/>
    </source>
</evidence>
<evidence type="ECO:0000256" key="3">
    <source>
        <dbReference type="ARBA" id="ARBA00008939"/>
    </source>
</evidence>
<evidence type="ECO:0000313" key="12">
    <source>
        <dbReference type="Proteomes" id="UP000697107"/>
    </source>
</evidence>
<dbReference type="InterPro" id="IPR016464">
    <property type="entry name" value="NADH_Ub_cplx-1_asu_su-2"/>
</dbReference>
<dbReference type="Pfam" id="PF05047">
    <property type="entry name" value="L51_S25_CI-B8"/>
    <property type="match status" value="1"/>
</dbReference>
<dbReference type="Gene3D" id="3.40.30.10">
    <property type="entry name" value="Glutaredoxin"/>
    <property type="match status" value="1"/>
</dbReference>
<dbReference type="GO" id="GO:0005743">
    <property type="term" value="C:mitochondrial inner membrane"/>
    <property type="evidence" value="ECO:0007669"/>
    <property type="project" value="UniProtKB-SubCell"/>
</dbReference>
<comment type="subcellular location">
    <subcellularLocation>
        <location evidence="2">Mitochondrion inner membrane</location>
        <topology evidence="2">Peripheral membrane protein</topology>
        <orientation evidence="2">Matrix side</orientation>
    </subcellularLocation>
</comment>
<dbReference type="PANTHER" id="PTHR12878:SF0">
    <property type="entry name" value="NADH DEHYDROGENASE [UBIQUINONE] 1 ALPHA SUBCOMPLEX SUBUNIT 2"/>
    <property type="match status" value="1"/>
</dbReference>
<dbReference type="InterPro" id="IPR007741">
    <property type="entry name" value="Ribosomal_mL43/mS25/NADH_DH"/>
</dbReference>
<keyword evidence="7" id="KW-0249">Electron transport</keyword>
<reference evidence="11" key="1">
    <citation type="submission" date="2018-10" db="EMBL/GenBank/DDBJ databases">
        <title>Effector identification in a new, highly contiguous assembly of the strawberry crown rot pathogen Phytophthora cactorum.</title>
        <authorList>
            <person name="Armitage A.D."/>
            <person name="Nellist C.F."/>
            <person name="Bates H."/>
            <person name="Vickerstaff R.J."/>
            <person name="Harrison R.J."/>
        </authorList>
    </citation>
    <scope>NUCLEOTIDE SEQUENCE</scope>
    <source>
        <strain evidence="11">P415</strain>
    </source>
</reference>
<keyword evidence="9" id="KW-0472">Membrane</keyword>
<evidence type="ECO:0000256" key="6">
    <source>
        <dbReference type="ARBA" id="ARBA00022792"/>
    </source>
</evidence>
<proteinExistence type="inferred from homology"/>
<evidence type="ECO:0000256" key="5">
    <source>
        <dbReference type="ARBA" id="ARBA00022660"/>
    </source>
</evidence>
<keyword evidence="5" id="KW-0679">Respiratory chain</keyword>
<evidence type="ECO:0000256" key="7">
    <source>
        <dbReference type="ARBA" id="ARBA00022982"/>
    </source>
</evidence>
<evidence type="ECO:0000256" key="9">
    <source>
        <dbReference type="ARBA" id="ARBA00023136"/>
    </source>
</evidence>
<dbReference type="SMART" id="SM00916">
    <property type="entry name" value="L51_S25_CI-B8"/>
    <property type="match status" value="1"/>
</dbReference>
<comment type="function">
    <text evidence="1">Accessory subunit of the mitochondrial membrane respiratory chain NADH dehydrogenase (Complex I), that is believed not to be involved in catalysis. Complex I functions in the transfer of electrons from NADH to the respiratory chain. The immediate electron acceptor for the enzyme is believed to be ubiquinone.</text>
</comment>
<keyword evidence="6" id="KW-0999">Mitochondrion inner membrane</keyword>